<name>A0A212J2A3_9BACT</name>
<accession>A0A212J2A3</accession>
<dbReference type="RefSeq" id="WP_296946909.1">
    <property type="nucleotide sequence ID" value="NZ_LT599021.1"/>
</dbReference>
<dbReference type="EMBL" id="FLUL01000001">
    <property type="protein sequence ID" value="SBV93484.1"/>
    <property type="molecule type" value="Genomic_DNA"/>
</dbReference>
<reference evidence="1" key="1">
    <citation type="submission" date="2016-04" db="EMBL/GenBank/DDBJ databases">
        <authorList>
            <person name="Evans L.H."/>
            <person name="Alamgir A."/>
            <person name="Owens N."/>
            <person name="Weber N.D."/>
            <person name="Virtaneva K."/>
            <person name="Barbian K."/>
            <person name="Babar A."/>
            <person name="Rosenke K."/>
        </authorList>
    </citation>
    <scope>NUCLEOTIDE SEQUENCE</scope>
    <source>
        <strain evidence="1">86-2</strain>
    </source>
</reference>
<proteinExistence type="predicted"/>
<gene>
    <name evidence="1" type="ORF">KL86DYS2_10549</name>
</gene>
<evidence type="ECO:0000313" key="1">
    <source>
        <dbReference type="EMBL" id="SBV93484.1"/>
    </source>
</evidence>
<dbReference type="AlphaFoldDB" id="A0A212J2A3"/>
<protein>
    <recommendedName>
        <fullName evidence="2">FrrB</fullName>
    </recommendedName>
</protein>
<organism evidence="1">
    <name type="scientific">uncultured Dysgonomonas sp</name>
    <dbReference type="NCBI Taxonomy" id="206096"/>
    <lineage>
        <taxon>Bacteria</taxon>
        <taxon>Pseudomonadati</taxon>
        <taxon>Bacteroidota</taxon>
        <taxon>Bacteroidia</taxon>
        <taxon>Bacteroidales</taxon>
        <taxon>Dysgonomonadaceae</taxon>
        <taxon>Dysgonomonas</taxon>
        <taxon>environmental samples</taxon>
    </lineage>
</organism>
<evidence type="ECO:0008006" key="2">
    <source>
        <dbReference type="Google" id="ProtNLM"/>
    </source>
</evidence>
<sequence>METLILGKKGCLAIVLFAFLSTLSVKSQSVNIDFGADLVSSYVWRGYKQAGASFQPTLSASVNGFSLGAWASTDFTSENGKKEVDFTAAYENSGFKIAVTDYWWDGEGQYRYLSSPQGSNNGHYLETSLGYTLPESFPLNVTWNTFLLGKGNKKEDGKNSYSTYIELAYPFSVAGVDMGISTGFTPWESAVYGTNGFNFTSISLKASKSLKVTDSFSLPIFGHIICNPNLEDIHFVFGMSFK</sequence>